<dbReference type="EMBL" id="CAJNIZ010004692">
    <property type="protein sequence ID" value="CAE7235185.1"/>
    <property type="molecule type" value="Genomic_DNA"/>
</dbReference>
<dbReference type="AlphaFoldDB" id="A0A812L3E9"/>
<gene>
    <name evidence="1" type="primary">ME1</name>
    <name evidence="1" type="ORF">SPIL2461_LOCUS3783</name>
</gene>
<accession>A0A812L3E9</accession>
<keyword evidence="2" id="KW-1185">Reference proteome</keyword>
<comment type="caution">
    <text evidence="1">The sequence shown here is derived from an EMBL/GenBank/DDBJ whole genome shotgun (WGS) entry which is preliminary data.</text>
</comment>
<evidence type="ECO:0000313" key="2">
    <source>
        <dbReference type="Proteomes" id="UP000649617"/>
    </source>
</evidence>
<organism evidence="1 2">
    <name type="scientific">Symbiodinium pilosum</name>
    <name type="common">Dinoflagellate</name>
    <dbReference type="NCBI Taxonomy" id="2952"/>
    <lineage>
        <taxon>Eukaryota</taxon>
        <taxon>Sar</taxon>
        <taxon>Alveolata</taxon>
        <taxon>Dinophyceae</taxon>
        <taxon>Suessiales</taxon>
        <taxon>Symbiodiniaceae</taxon>
        <taxon>Symbiodinium</taxon>
    </lineage>
</organism>
<sequence>MIQRYQSFRRDVATKKLFPEFQQLRAWHFRYILGSWHSDGDLAWSRDHVEGQYRQPDAIGRSARMVKYKPYNDKGVSVQEGLRFYDGQIATMPVILDYGGRSLFSITIIRV</sequence>
<reference evidence="1" key="1">
    <citation type="submission" date="2021-02" db="EMBL/GenBank/DDBJ databases">
        <authorList>
            <person name="Dougan E. K."/>
            <person name="Rhodes N."/>
            <person name="Thang M."/>
            <person name="Chan C."/>
        </authorList>
    </citation>
    <scope>NUCLEOTIDE SEQUENCE</scope>
</reference>
<dbReference type="OrthoDB" id="5365701at2759"/>
<evidence type="ECO:0000313" key="1">
    <source>
        <dbReference type="EMBL" id="CAE7235185.1"/>
    </source>
</evidence>
<protein>
    <submittedName>
        <fullName evidence="1">ME1 protein</fullName>
    </submittedName>
</protein>
<proteinExistence type="predicted"/>
<name>A0A812L3E9_SYMPI</name>
<dbReference type="Proteomes" id="UP000649617">
    <property type="component" value="Unassembled WGS sequence"/>
</dbReference>